<dbReference type="PIRSF" id="PIRSF000390">
    <property type="entry name" value="PLP_StrS"/>
    <property type="match status" value="1"/>
</dbReference>
<dbReference type="PANTHER" id="PTHR30244:SF30">
    <property type="entry name" value="BLR5990 PROTEIN"/>
    <property type="match status" value="1"/>
</dbReference>
<dbReference type="SUPFAM" id="SSF53383">
    <property type="entry name" value="PLP-dependent transferases"/>
    <property type="match status" value="1"/>
</dbReference>
<dbReference type="EMBL" id="CP036525">
    <property type="protein sequence ID" value="QDT03506.1"/>
    <property type="molecule type" value="Genomic_DNA"/>
</dbReference>
<dbReference type="PANTHER" id="PTHR30244">
    <property type="entry name" value="TRANSAMINASE"/>
    <property type="match status" value="1"/>
</dbReference>
<organism evidence="4 5">
    <name type="scientific">Rubripirellula lacrimiformis</name>
    <dbReference type="NCBI Taxonomy" id="1930273"/>
    <lineage>
        <taxon>Bacteria</taxon>
        <taxon>Pseudomonadati</taxon>
        <taxon>Planctomycetota</taxon>
        <taxon>Planctomycetia</taxon>
        <taxon>Pirellulales</taxon>
        <taxon>Pirellulaceae</taxon>
        <taxon>Rubripirellula</taxon>
    </lineage>
</organism>
<dbReference type="GO" id="GO:0000271">
    <property type="term" value="P:polysaccharide biosynthetic process"/>
    <property type="evidence" value="ECO:0007669"/>
    <property type="project" value="TreeGrafter"/>
</dbReference>
<dbReference type="Gene3D" id="3.40.640.10">
    <property type="entry name" value="Type I PLP-dependent aspartate aminotransferase-like (Major domain)"/>
    <property type="match status" value="1"/>
</dbReference>
<protein>
    <submittedName>
        <fullName evidence="4">Pyridoxal phosphate-dependent aminotransferase EpsN</fullName>
        <ecNumber evidence="4">2.6.1.-</ecNumber>
    </submittedName>
</protein>
<proteinExistence type="inferred from homology"/>
<evidence type="ECO:0000313" key="4">
    <source>
        <dbReference type="EMBL" id="QDT03506.1"/>
    </source>
</evidence>
<feature type="active site" description="Proton acceptor" evidence="1">
    <location>
        <position position="216"/>
    </location>
</feature>
<dbReference type="InterPro" id="IPR015421">
    <property type="entry name" value="PyrdxlP-dep_Trfase_major"/>
</dbReference>
<dbReference type="InterPro" id="IPR000653">
    <property type="entry name" value="DegT/StrS_aminotransferase"/>
</dbReference>
<keyword evidence="4" id="KW-0808">Transferase</keyword>
<dbReference type="Pfam" id="PF01041">
    <property type="entry name" value="DegT_DnrJ_EryC1"/>
    <property type="match status" value="1"/>
</dbReference>
<feature type="modified residue" description="N6-(pyridoxal phosphate)lysine" evidence="2">
    <location>
        <position position="216"/>
    </location>
</feature>
<dbReference type="NCBIfam" id="TIGR04181">
    <property type="entry name" value="NHT_00031"/>
    <property type="match status" value="1"/>
</dbReference>
<comment type="similarity">
    <text evidence="3">Belongs to the DegT/DnrJ/EryC1 family.</text>
</comment>
<gene>
    <name evidence="4" type="primary">epsN</name>
    <name evidence="4" type="ORF">K227x_18900</name>
</gene>
<dbReference type="EC" id="2.6.1.-" evidence="4"/>
<keyword evidence="5" id="KW-1185">Reference proteome</keyword>
<evidence type="ECO:0000256" key="1">
    <source>
        <dbReference type="PIRSR" id="PIRSR000390-1"/>
    </source>
</evidence>
<evidence type="ECO:0000313" key="5">
    <source>
        <dbReference type="Proteomes" id="UP000318538"/>
    </source>
</evidence>
<dbReference type="CDD" id="cd00616">
    <property type="entry name" value="AHBA_syn"/>
    <property type="match status" value="1"/>
</dbReference>
<dbReference type="RefSeq" id="WP_145169177.1">
    <property type="nucleotide sequence ID" value="NZ_CP036525.1"/>
</dbReference>
<keyword evidence="4" id="KW-0032">Aminotransferase</keyword>
<dbReference type="InterPro" id="IPR015424">
    <property type="entry name" value="PyrdxlP-dep_Trfase"/>
</dbReference>
<dbReference type="GO" id="GO:0008483">
    <property type="term" value="F:transaminase activity"/>
    <property type="evidence" value="ECO:0007669"/>
    <property type="project" value="UniProtKB-KW"/>
</dbReference>
<name>A0A517N8N8_9BACT</name>
<dbReference type="GO" id="GO:0030170">
    <property type="term" value="F:pyridoxal phosphate binding"/>
    <property type="evidence" value="ECO:0007669"/>
    <property type="project" value="TreeGrafter"/>
</dbReference>
<dbReference type="KEGG" id="rlc:K227x_18900"/>
<accession>A0A517N8N8</accession>
<reference evidence="4 5" key="1">
    <citation type="submission" date="2019-02" db="EMBL/GenBank/DDBJ databases">
        <title>Deep-cultivation of Planctomycetes and their phenomic and genomic characterization uncovers novel biology.</title>
        <authorList>
            <person name="Wiegand S."/>
            <person name="Jogler M."/>
            <person name="Boedeker C."/>
            <person name="Pinto D."/>
            <person name="Vollmers J."/>
            <person name="Rivas-Marin E."/>
            <person name="Kohn T."/>
            <person name="Peeters S.H."/>
            <person name="Heuer A."/>
            <person name="Rast P."/>
            <person name="Oberbeckmann S."/>
            <person name="Bunk B."/>
            <person name="Jeske O."/>
            <person name="Meyerdierks A."/>
            <person name="Storesund J.E."/>
            <person name="Kallscheuer N."/>
            <person name="Luecker S."/>
            <person name="Lage O.M."/>
            <person name="Pohl T."/>
            <person name="Merkel B.J."/>
            <person name="Hornburger P."/>
            <person name="Mueller R.-W."/>
            <person name="Bruemmer F."/>
            <person name="Labrenz M."/>
            <person name="Spormann A.M."/>
            <person name="Op den Camp H."/>
            <person name="Overmann J."/>
            <person name="Amann R."/>
            <person name="Jetten M.S.M."/>
            <person name="Mascher T."/>
            <person name="Medema M.H."/>
            <person name="Devos D.P."/>
            <person name="Kaster A.-K."/>
            <person name="Ovreas L."/>
            <person name="Rohde M."/>
            <person name="Galperin M.Y."/>
            <person name="Jogler C."/>
        </authorList>
    </citation>
    <scope>NUCLEOTIDE SEQUENCE [LARGE SCALE GENOMIC DNA]</scope>
    <source>
        <strain evidence="4 5">K22_7</strain>
    </source>
</reference>
<dbReference type="OrthoDB" id="9810913at2"/>
<sequence>MNTLPNQIVDTIASVIGDQSVPLHAPYFGGQEAKYVAQCVETGWVSSVGSFVDQFERMLCDITGAKYAVAVSNGTSGLLVALQLAGVRPGDEVLVPAMTFVATANAVSHLHAIPHLVEIESEQLGLDPEKLGDYLAEITEVRNGVTINRTTGRPITAIVPMHAFGHPCKIQAIIAVVDRFGIAVVEDAAESLGSKVAGQHTGTFGRLGMISFNGNKIATTGGGGVILTDDDELGPLAKHLTTTAKVPHAWEFFHDQVGYNFRMPNLNAALGCGQLEQLDHFLASKRNLAARYRDAFSTIDGVRFVDQPTGTESNFWLAAIVLDQDQLKERDSILTLANSRGIGLRPAWQLMNDLPMYCDNPAMDLAVAKQVQASLINLPSGVQVAIDSPPSSSPSQSQSQNR</sequence>
<dbReference type="InterPro" id="IPR026385">
    <property type="entry name" value="LegC-like"/>
</dbReference>
<dbReference type="Gene3D" id="3.90.1150.10">
    <property type="entry name" value="Aspartate Aminotransferase, domain 1"/>
    <property type="match status" value="1"/>
</dbReference>
<dbReference type="AlphaFoldDB" id="A0A517N8N8"/>
<dbReference type="Proteomes" id="UP000318538">
    <property type="component" value="Chromosome"/>
</dbReference>
<keyword evidence="2 3" id="KW-0663">Pyridoxal phosphate</keyword>
<evidence type="ECO:0000256" key="2">
    <source>
        <dbReference type="PIRSR" id="PIRSR000390-2"/>
    </source>
</evidence>
<evidence type="ECO:0000256" key="3">
    <source>
        <dbReference type="RuleBase" id="RU004508"/>
    </source>
</evidence>
<dbReference type="InterPro" id="IPR015422">
    <property type="entry name" value="PyrdxlP-dep_Trfase_small"/>
</dbReference>